<feature type="transmembrane region" description="Helical" evidence="7">
    <location>
        <begin position="60"/>
        <end position="80"/>
    </location>
</feature>
<keyword evidence="4 7" id="KW-0812">Transmembrane</keyword>
<gene>
    <name evidence="9" type="ORF">ACFFUR_03900</name>
</gene>
<feature type="transmembrane region" description="Helical" evidence="7">
    <location>
        <begin position="24"/>
        <end position="48"/>
    </location>
</feature>
<dbReference type="PROSITE" id="PS50850">
    <property type="entry name" value="MFS"/>
    <property type="match status" value="1"/>
</dbReference>
<dbReference type="Proteomes" id="UP001589654">
    <property type="component" value="Unassembled WGS sequence"/>
</dbReference>
<keyword evidence="6 7" id="KW-0472">Membrane</keyword>
<accession>A0ABV5J396</accession>
<dbReference type="SUPFAM" id="SSF103473">
    <property type="entry name" value="MFS general substrate transporter"/>
    <property type="match status" value="1"/>
</dbReference>
<organism evidence="9 10">
    <name type="scientific">Echinicola jeungdonensis</name>
    <dbReference type="NCBI Taxonomy" id="709343"/>
    <lineage>
        <taxon>Bacteria</taxon>
        <taxon>Pseudomonadati</taxon>
        <taxon>Bacteroidota</taxon>
        <taxon>Cytophagia</taxon>
        <taxon>Cytophagales</taxon>
        <taxon>Cyclobacteriaceae</taxon>
        <taxon>Echinicola</taxon>
    </lineage>
</organism>
<dbReference type="Gene3D" id="1.20.1250.20">
    <property type="entry name" value="MFS general substrate transporter like domains"/>
    <property type="match status" value="1"/>
</dbReference>
<evidence type="ECO:0000313" key="9">
    <source>
        <dbReference type="EMBL" id="MFB9210937.1"/>
    </source>
</evidence>
<keyword evidence="3" id="KW-0813">Transport</keyword>
<comment type="caution">
    <text evidence="9">The sequence shown here is derived from an EMBL/GenBank/DDBJ whole genome shotgun (WGS) entry which is preliminary data.</text>
</comment>
<dbReference type="PANTHER" id="PTHR48023:SF4">
    <property type="entry name" value="D-XYLOSE-PROTON SYMPORTER-LIKE 2"/>
    <property type="match status" value="1"/>
</dbReference>
<evidence type="ECO:0000256" key="6">
    <source>
        <dbReference type="ARBA" id="ARBA00023136"/>
    </source>
</evidence>
<dbReference type="InterPro" id="IPR020846">
    <property type="entry name" value="MFS_dom"/>
</dbReference>
<dbReference type="RefSeq" id="WP_379945353.1">
    <property type="nucleotide sequence ID" value="NZ_JBHMEW010000027.1"/>
</dbReference>
<evidence type="ECO:0000256" key="1">
    <source>
        <dbReference type="ARBA" id="ARBA00004370"/>
    </source>
</evidence>
<dbReference type="Pfam" id="PF00083">
    <property type="entry name" value="Sugar_tr"/>
    <property type="match status" value="1"/>
</dbReference>
<feature type="non-terminal residue" evidence="9">
    <location>
        <position position="1"/>
    </location>
</feature>
<keyword evidence="10" id="KW-1185">Reference proteome</keyword>
<dbReference type="EMBL" id="JBHMEW010000027">
    <property type="protein sequence ID" value="MFB9210937.1"/>
    <property type="molecule type" value="Genomic_DNA"/>
</dbReference>
<evidence type="ECO:0000256" key="3">
    <source>
        <dbReference type="ARBA" id="ARBA00022448"/>
    </source>
</evidence>
<keyword evidence="5 7" id="KW-1133">Transmembrane helix</keyword>
<sequence>YILSLGLIAYSFFGGQIGAELLPLFVFMFIASHAIGQGSVIWVFIAEVFPNEIRAYGQSLGCFTHWILAAVIANIFPFFANEFGPGSIFSFFAVMMILQLIWVATKMPETKGKSLEEIQQDLIKTHG</sequence>
<evidence type="ECO:0000256" key="4">
    <source>
        <dbReference type="ARBA" id="ARBA00022692"/>
    </source>
</evidence>
<name>A0ABV5J396_9BACT</name>
<dbReference type="InterPro" id="IPR005828">
    <property type="entry name" value="MFS_sugar_transport-like"/>
</dbReference>
<evidence type="ECO:0000313" key="10">
    <source>
        <dbReference type="Proteomes" id="UP001589654"/>
    </source>
</evidence>
<reference evidence="9 10" key="1">
    <citation type="submission" date="2024-09" db="EMBL/GenBank/DDBJ databases">
        <authorList>
            <person name="Sun Q."/>
            <person name="Mori K."/>
        </authorList>
    </citation>
    <scope>NUCLEOTIDE SEQUENCE [LARGE SCALE GENOMIC DNA]</scope>
    <source>
        <strain evidence="9 10">CECT 7682</strain>
    </source>
</reference>
<feature type="transmembrane region" description="Helical" evidence="7">
    <location>
        <begin position="86"/>
        <end position="105"/>
    </location>
</feature>
<dbReference type="InterPro" id="IPR036259">
    <property type="entry name" value="MFS_trans_sf"/>
</dbReference>
<proteinExistence type="inferred from homology"/>
<evidence type="ECO:0000256" key="5">
    <source>
        <dbReference type="ARBA" id="ARBA00022989"/>
    </source>
</evidence>
<evidence type="ECO:0000256" key="2">
    <source>
        <dbReference type="ARBA" id="ARBA00010992"/>
    </source>
</evidence>
<dbReference type="InterPro" id="IPR050820">
    <property type="entry name" value="MFS_Sugar_Transporter"/>
</dbReference>
<evidence type="ECO:0000256" key="7">
    <source>
        <dbReference type="SAM" id="Phobius"/>
    </source>
</evidence>
<comment type="similarity">
    <text evidence="2">Belongs to the major facilitator superfamily. Sugar transporter (TC 2.A.1.1) family.</text>
</comment>
<feature type="domain" description="Major facilitator superfamily (MFS) profile" evidence="8">
    <location>
        <begin position="1"/>
        <end position="111"/>
    </location>
</feature>
<protein>
    <submittedName>
        <fullName evidence="9">MFS transporter</fullName>
    </submittedName>
</protein>
<evidence type="ECO:0000259" key="8">
    <source>
        <dbReference type="PROSITE" id="PS50850"/>
    </source>
</evidence>
<comment type="subcellular location">
    <subcellularLocation>
        <location evidence="1">Membrane</location>
    </subcellularLocation>
</comment>
<dbReference type="PANTHER" id="PTHR48023">
    <property type="entry name" value="D-XYLOSE-PROTON SYMPORTER-LIKE 2"/>
    <property type="match status" value="1"/>
</dbReference>